<dbReference type="Proteomes" id="UP000637695">
    <property type="component" value="Unassembled WGS sequence"/>
</dbReference>
<dbReference type="PANTHER" id="PTHR24567">
    <property type="entry name" value="CRP FAMILY TRANSCRIPTIONAL REGULATORY PROTEIN"/>
    <property type="match status" value="1"/>
</dbReference>
<dbReference type="SMART" id="SM00419">
    <property type="entry name" value="HTH_CRP"/>
    <property type="match status" value="1"/>
</dbReference>
<dbReference type="InterPro" id="IPR014710">
    <property type="entry name" value="RmlC-like_jellyroll"/>
</dbReference>
<evidence type="ECO:0000256" key="2">
    <source>
        <dbReference type="ARBA" id="ARBA00023125"/>
    </source>
</evidence>
<dbReference type="PRINTS" id="PR00034">
    <property type="entry name" value="HTHCRP"/>
</dbReference>
<keyword evidence="2" id="KW-0238">DNA-binding</keyword>
<dbReference type="SUPFAM" id="SSF51206">
    <property type="entry name" value="cAMP-binding domain-like"/>
    <property type="match status" value="1"/>
</dbReference>
<dbReference type="GO" id="GO:0003677">
    <property type="term" value="F:DNA binding"/>
    <property type="evidence" value="ECO:0007669"/>
    <property type="project" value="UniProtKB-KW"/>
</dbReference>
<dbReference type="GO" id="GO:0003700">
    <property type="term" value="F:DNA-binding transcription factor activity"/>
    <property type="evidence" value="ECO:0007669"/>
    <property type="project" value="TreeGrafter"/>
</dbReference>
<dbReference type="Gene3D" id="1.10.10.10">
    <property type="entry name" value="Winged helix-like DNA-binding domain superfamily/Winged helix DNA-binding domain"/>
    <property type="match status" value="1"/>
</dbReference>
<reference evidence="7" key="2">
    <citation type="submission" date="2020-09" db="EMBL/GenBank/DDBJ databases">
        <authorList>
            <person name="Sun Q."/>
            <person name="Ohkuma M."/>
        </authorList>
    </citation>
    <scope>NUCLEOTIDE SEQUENCE</scope>
    <source>
        <strain evidence="7">JCM 18487</strain>
    </source>
</reference>
<evidence type="ECO:0000313" key="7">
    <source>
        <dbReference type="EMBL" id="GGJ07028.1"/>
    </source>
</evidence>
<comment type="caution">
    <text evidence="7">The sequence shown here is derived from an EMBL/GenBank/DDBJ whole genome shotgun (WGS) entry which is preliminary data.</text>
</comment>
<dbReference type="Pfam" id="PF13545">
    <property type="entry name" value="HTH_Crp_2"/>
    <property type="match status" value="1"/>
</dbReference>
<dbReference type="GO" id="GO:0005829">
    <property type="term" value="C:cytosol"/>
    <property type="evidence" value="ECO:0007669"/>
    <property type="project" value="TreeGrafter"/>
</dbReference>
<keyword evidence="1" id="KW-0805">Transcription regulation</keyword>
<organism evidence="7 8">
    <name type="scientific">Alicyclobacillus cellulosilyticus</name>
    <dbReference type="NCBI Taxonomy" id="1003997"/>
    <lineage>
        <taxon>Bacteria</taxon>
        <taxon>Bacillati</taxon>
        <taxon>Bacillota</taxon>
        <taxon>Bacilli</taxon>
        <taxon>Bacillales</taxon>
        <taxon>Alicyclobacillaceae</taxon>
        <taxon>Alicyclobacillus</taxon>
    </lineage>
</organism>
<feature type="domain" description="HTH crp-type" evidence="6">
    <location>
        <begin position="146"/>
        <end position="219"/>
    </location>
</feature>
<dbReference type="InterPro" id="IPR018490">
    <property type="entry name" value="cNMP-bd_dom_sf"/>
</dbReference>
<gene>
    <name evidence="7" type="ORF">GCM10010885_15260</name>
</gene>
<dbReference type="InterPro" id="IPR012318">
    <property type="entry name" value="HTH_CRP"/>
</dbReference>
<dbReference type="InterPro" id="IPR000595">
    <property type="entry name" value="cNMP-bd_dom"/>
</dbReference>
<dbReference type="InterPro" id="IPR036388">
    <property type="entry name" value="WH-like_DNA-bd_sf"/>
</dbReference>
<keyword evidence="8" id="KW-1185">Reference proteome</keyword>
<dbReference type="SUPFAM" id="SSF46785">
    <property type="entry name" value="Winged helix' DNA-binding domain"/>
    <property type="match status" value="1"/>
</dbReference>
<dbReference type="InterPro" id="IPR050397">
    <property type="entry name" value="Env_Response_Regulators"/>
</dbReference>
<proteinExistence type="predicted"/>
<evidence type="ECO:0000259" key="6">
    <source>
        <dbReference type="PROSITE" id="PS51063"/>
    </source>
</evidence>
<dbReference type="CDD" id="cd00038">
    <property type="entry name" value="CAP_ED"/>
    <property type="match status" value="1"/>
</dbReference>
<dbReference type="AlphaFoldDB" id="A0A917KAJ5"/>
<name>A0A917KAJ5_9BACL</name>
<evidence type="ECO:0000256" key="3">
    <source>
        <dbReference type="ARBA" id="ARBA00023159"/>
    </source>
</evidence>
<accession>A0A917KAJ5</accession>
<evidence type="ECO:0000313" key="8">
    <source>
        <dbReference type="Proteomes" id="UP000637695"/>
    </source>
</evidence>
<dbReference type="PANTHER" id="PTHR24567:SF26">
    <property type="entry name" value="REGULATORY PROTEIN YEIL"/>
    <property type="match status" value="1"/>
</dbReference>
<evidence type="ECO:0000256" key="4">
    <source>
        <dbReference type="ARBA" id="ARBA00023163"/>
    </source>
</evidence>
<dbReference type="Gene3D" id="2.60.120.10">
    <property type="entry name" value="Jelly Rolls"/>
    <property type="match status" value="1"/>
</dbReference>
<dbReference type="RefSeq" id="WP_188882198.1">
    <property type="nucleotide sequence ID" value="NZ_BMOY01000021.1"/>
</dbReference>
<dbReference type="InterPro" id="IPR036390">
    <property type="entry name" value="WH_DNA-bd_sf"/>
</dbReference>
<sequence>MDGPAALRELELFRDLTEEELRQVYALALERQYGKGDYIFFEGEHREAVYFIRRGLVKVFKVDEEGREHIVSILGRGQMFPHVGFFQDGPYPGTAQAMERSTLLAIPTAKFDALLLAHPDMMRKLMRVMGQKILQLQAKLQELALFDARERVIALLRHFAEEHGEARPDGIHIKLPVTHGEMARMMGMTRESVNRVWNQLRREGLLRGERDEWVVHRALLGKRGEGA</sequence>
<keyword evidence="4" id="KW-0804">Transcription</keyword>
<feature type="domain" description="Cyclic nucleotide-binding" evidence="5">
    <location>
        <begin position="12"/>
        <end position="132"/>
    </location>
</feature>
<dbReference type="EMBL" id="BMOY01000021">
    <property type="protein sequence ID" value="GGJ07028.1"/>
    <property type="molecule type" value="Genomic_DNA"/>
</dbReference>
<dbReference type="Pfam" id="PF00027">
    <property type="entry name" value="cNMP_binding"/>
    <property type="match status" value="1"/>
</dbReference>
<reference evidence="7" key="1">
    <citation type="journal article" date="2014" name="Int. J. Syst. Evol. Microbiol.">
        <title>Complete genome sequence of Corynebacterium casei LMG S-19264T (=DSM 44701T), isolated from a smear-ripened cheese.</title>
        <authorList>
            <consortium name="US DOE Joint Genome Institute (JGI-PGF)"/>
            <person name="Walter F."/>
            <person name="Albersmeier A."/>
            <person name="Kalinowski J."/>
            <person name="Ruckert C."/>
        </authorList>
    </citation>
    <scope>NUCLEOTIDE SEQUENCE</scope>
    <source>
        <strain evidence="7">JCM 18487</strain>
    </source>
</reference>
<evidence type="ECO:0000256" key="1">
    <source>
        <dbReference type="ARBA" id="ARBA00023015"/>
    </source>
</evidence>
<dbReference type="PROSITE" id="PS51063">
    <property type="entry name" value="HTH_CRP_2"/>
    <property type="match status" value="1"/>
</dbReference>
<evidence type="ECO:0000259" key="5">
    <source>
        <dbReference type="PROSITE" id="PS50042"/>
    </source>
</evidence>
<protein>
    <submittedName>
        <fullName evidence="7">Crp/Fnr family transcriptional regulator</fullName>
    </submittedName>
</protein>
<dbReference type="SMART" id="SM00100">
    <property type="entry name" value="cNMP"/>
    <property type="match status" value="1"/>
</dbReference>
<dbReference type="PROSITE" id="PS50042">
    <property type="entry name" value="CNMP_BINDING_3"/>
    <property type="match status" value="1"/>
</dbReference>
<keyword evidence="3" id="KW-0010">Activator</keyword>